<gene>
    <name evidence="5" type="ORF">KFL_000310440</name>
</gene>
<dbReference type="Proteomes" id="UP000054558">
    <property type="component" value="Unassembled WGS sequence"/>
</dbReference>
<dbReference type="PANTHER" id="PTHR21027:SF1">
    <property type="entry name" value="TRNA-SPLICING ENDONUCLEASE SUBUNIT SEN54"/>
    <property type="match status" value="1"/>
</dbReference>
<evidence type="ECO:0000313" key="5">
    <source>
        <dbReference type="EMBL" id="GAQ79494.1"/>
    </source>
</evidence>
<evidence type="ECO:0000259" key="4">
    <source>
        <dbReference type="Pfam" id="PF12928"/>
    </source>
</evidence>
<comment type="similarity">
    <text evidence="1">Belongs to the SEN54 family.</text>
</comment>
<protein>
    <recommendedName>
        <fullName evidence="4">tRNA-splicing endonuclease subunit Sen54 N-terminal domain-containing protein</fullName>
    </recommendedName>
</protein>
<dbReference type="InterPro" id="IPR024336">
    <property type="entry name" value="tRNA_splic_suSen54_N"/>
</dbReference>
<dbReference type="GO" id="GO:0000379">
    <property type="term" value="P:tRNA-type intron splice site recognition and cleavage"/>
    <property type="evidence" value="ECO:0000318"/>
    <property type="project" value="GO_Central"/>
</dbReference>
<dbReference type="EMBL" id="DF236980">
    <property type="protein sequence ID" value="GAQ79494.1"/>
    <property type="molecule type" value="Genomic_DNA"/>
</dbReference>
<dbReference type="Pfam" id="PF12928">
    <property type="entry name" value="tRNA_int_end_N2"/>
    <property type="match status" value="1"/>
</dbReference>
<feature type="region of interest" description="Disordered" evidence="3">
    <location>
        <begin position="178"/>
        <end position="461"/>
    </location>
</feature>
<organism evidence="5 6">
    <name type="scientific">Klebsormidium nitens</name>
    <name type="common">Green alga</name>
    <name type="synonym">Ulothrix nitens</name>
    <dbReference type="NCBI Taxonomy" id="105231"/>
    <lineage>
        <taxon>Eukaryota</taxon>
        <taxon>Viridiplantae</taxon>
        <taxon>Streptophyta</taxon>
        <taxon>Klebsormidiophyceae</taxon>
        <taxon>Klebsormidiales</taxon>
        <taxon>Klebsormidiaceae</taxon>
        <taxon>Klebsormidium</taxon>
    </lineage>
</organism>
<feature type="compositionally biased region" description="Polar residues" evidence="3">
    <location>
        <begin position="408"/>
        <end position="419"/>
    </location>
</feature>
<evidence type="ECO:0000256" key="3">
    <source>
        <dbReference type="SAM" id="MobiDB-lite"/>
    </source>
</evidence>
<feature type="domain" description="tRNA-splicing endonuclease subunit Sen54 N-terminal" evidence="4">
    <location>
        <begin position="57"/>
        <end position="121"/>
    </location>
</feature>
<reference evidence="5 6" key="1">
    <citation type="journal article" date="2014" name="Nat. Commun.">
        <title>Klebsormidium flaccidum genome reveals primary factors for plant terrestrial adaptation.</title>
        <authorList>
            <person name="Hori K."/>
            <person name="Maruyama F."/>
            <person name="Fujisawa T."/>
            <person name="Togashi T."/>
            <person name="Yamamoto N."/>
            <person name="Seo M."/>
            <person name="Sato S."/>
            <person name="Yamada T."/>
            <person name="Mori H."/>
            <person name="Tajima N."/>
            <person name="Moriyama T."/>
            <person name="Ikeuchi M."/>
            <person name="Watanabe M."/>
            <person name="Wada H."/>
            <person name="Kobayashi K."/>
            <person name="Saito M."/>
            <person name="Masuda T."/>
            <person name="Sasaki-Sekimoto Y."/>
            <person name="Mashiguchi K."/>
            <person name="Awai K."/>
            <person name="Shimojima M."/>
            <person name="Masuda S."/>
            <person name="Iwai M."/>
            <person name="Nobusawa T."/>
            <person name="Narise T."/>
            <person name="Kondo S."/>
            <person name="Saito H."/>
            <person name="Sato R."/>
            <person name="Murakawa M."/>
            <person name="Ihara Y."/>
            <person name="Oshima-Yamada Y."/>
            <person name="Ohtaka K."/>
            <person name="Satoh M."/>
            <person name="Sonobe K."/>
            <person name="Ishii M."/>
            <person name="Ohtani R."/>
            <person name="Kanamori-Sato M."/>
            <person name="Honoki R."/>
            <person name="Miyazaki D."/>
            <person name="Mochizuki H."/>
            <person name="Umetsu J."/>
            <person name="Higashi K."/>
            <person name="Shibata D."/>
            <person name="Kamiya Y."/>
            <person name="Sato N."/>
            <person name="Nakamura Y."/>
            <person name="Tabata S."/>
            <person name="Ida S."/>
            <person name="Kurokawa K."/>
            <person name="Ohta H."/>
        </authorList>
    </citation>
    <scope>NUCLEOTIDE SEQUENCE [LARGE SCALE GENOMIC DNA]</scope>
    <source>
        <strain evidence="5 6">NIES-2285</strain>
    </source>
</reference>
<evidence type="ECO:0000313" key="6">
    <source>
        <dbReference type="Proteomes" id="UP000054558"/>
    </source>
</evidence>
<name>A0A1Y1HLK6_KLENI</name>
<feature type="compositionally biased region" description="Basic residues" evidence="3">
    <location>
        <begin position="15"/>
        <end position="27"/>
    </location>
</feature>
<dbReference type="AlphaFoldDB" id="A0A1Y1HLK6"/>
<proteinExistence type="inferred from homology"/>
<feature type="region of interest" description="Disordered" evidence="3">
    <location>
        <begin position="670"/>
        <end position="693"/>
    </location>
</feature>
<feature type="compositionally biased region" description="Gly residues" evidence="3">
    <location>
        <begin position="258"/>
        <end position="268"/>
    </location>
</feature>
<feature type="compositionally biased region" description="Basic and acidic residues" evidence="3">
    <location>
        <begin position="223"/>
        <end position="242"/>
    </location>
</feature>
<feature type="region of interest" description="Disordered" evidence="3">
    <location>
        <begin position="485"/>
        <end position="521"/>
    </location>
</feature>
<accession>A0A1Y1HLK6</accession>
<dbReference type="OrthoDB" id="408683at2759"/>
<sequence length="816" mass="87727">MGIIFGRPAPDGRPARRKKKGAGRRKKKDEFLDSNRKHMDLDEDEEEPKLALKEVYKLLAQRRLATRKTLSVARWHPNRGLAEALVMKGNMWQNMGIVRQGRIFCQPEEALYMVERGSLLLLLGSEPASVQQVHSLLLHQGRPLQAYHVYCNLRKLGYILQRYDMPWVYPVSQNRRKVDGEKKGEETGENGEVSSETKGVASAKGIEGGIVETSKNGGAEAGVKNKKEKEGGGGKEKTDKKEKKEKKGKKEKGDGSKKGQGNGAGSKDGAGNTEESLGGAGGALTEQSANAGPSAATEPGEGEREEGTLSERGIPQEGVQAEVCSGSAEPLTENTSESLAEGTVRDPPEVAAQSNGNDGVLLQDGTLSSARDDGEGSVSSATTKEATIVEVQDADPDSQQDPPEFQGDPSNSEVGTSVPETDLGLSEEAIANAGTEDFRKGPVEIAPTGRKKGKPGPLDLNEASTFVNLNVKNYHPLAPYLFLGQPKKRKRGGPKTEGATTGGDDSPGEAGGETEEATNRGGALASVAAGEFTEAAAMAQGVEIGSGAPETIESHEAGGAPRSDDVTIDIIEPHGEARDALSAPTSADAPDATLLTSPEEAVLESTVDMGALHALLDLSRCTMPPPIPKPSTWQKLRWGLRRALRWRWWPWMWGRGGKRELGTGRTMKPLQRLTQDQPRGTRPAPGRRVFPEVGENAEVSVGSETGGSEQQATEGGGALYPEMWAADEGERLAQIRERRSVVYDVWQPNSRFRKTDPGLPFFRLIIAGTQPPTRKELHLYRELYGEEGVPLKYCFVEVTGASTFFSYETVALPSVV</sequence>
<dbReference type="GO" id="GO:0000214">
    <property type="term" value="C:tRNA-intron endonuclease complex"/>
    <property type="evidence" value="ECO:0000318"/>
    <property type="project" value="GO_Central"/>
</dbReference>
<evidence type="ECO:0000256" key="2">
    <source>
        <dbReference type="ARBA" id="ARBA00022694"/>
    </source>
</evidence>
<keyword evidence="2" id="KW-0819">tRNA processing</keyword>
<dbReference type="PANTHER" id="PTHR21027">
    <property type="entry name" value="TRNA-SPLICING ENDONUCLEASE SUBUNIT SEN54"/>
    <property type="match status" value="1"/>
</dbReference>
<feature type="region of interest" description="Disordered" evidence="3">
    <location>
        <begin position="1"/>
        <end position="44"/>
    </location>
</feature>
<feature type="compositionally biased region" description="Basic and acidic residues" evidence="3">
    <location>
        <begin position="28"/>
        <end position="40"/>
    </location>
</feature>
<dbReference type="InterPro" id="IPR024337">
    <property type="entry name" value="tRNA_splic_suSen54"/>
</dbReference>
<keyword evidence="6" id="KW-1185">Reference proteome</keyword>
<dbReference type="STRING" id="105231.A0A1Y1HLK6"/>
<evidence type="ECO:0000256" key="1">
    <source>
        <dbReference type="ARBA" id="ARBA00005736"/>
    </source>
</evidence>